<name>A0A9P8VYK0_9HYPO</name>
<dbReference type="PANTHER" id="PTHR37540">
    <property type="entry name" value="TRANSCRIPTION FACTOR (ACR-2), PUTATIVE-RELATED-RELATED"/>
    <property type="match status" value="1"/>
</dbReference>
<organism evidence="2 3">
    <name type="scientific">Thelonectria olida</name>
    <dbReference type="NCBI Taxonomy" id="1576542"/>
    <lineage>
        <taxon>Eukaryota</taxon>
        <taxon>Fungi</taxon>
        <taxon>Dikarya</taxon>
        <taxon>Ascomycota</taxon>
        <taxon>Pezizomycotina</taxon>
        <taxon>Sordariomycetes</taxon>
        <taxon>Hypocreomycetidae</taxon>
        <taxon>Hypocreales</taxon>
        <taxon>Nectriaceae</taxon>
        <taxon>Thelonectria</taxon>
    </lineage>
</organism>
<sequence length="478" mass="54050">MPFEFIDNNSIDSAARKRIRSHAALGKNAGRTLARSSRKKAQAPRVMTATTLIRIPKTVQDAFLADRNEDAVPEIERQVADGVCFPVQLASESRRLAQRVFHFLSGPRFAPELNNAIDCTGTSVSIWVQYMLVDEAYFHCTIALSISAMNNLLCEKEDATDAMRHLSRTFRIINERLTGNRAVSDETIAAVVGMAQYDRHQGEYSRGCIHIQGLRRMVALRGGITKLASDRPTLTQKIFRIDLEYALQLGAEPIFTSADVEIGSRKMFSRNSFKRPKDKDAVNDCEAKLSRHFGDALWDLLLDVRHAASLINDCGASRRPKLNSFEFHDRLIRFGYQLLAINTLGGSRISNALENFIHLGLAAFMMTFLRGLDRLIAENPLLSELARKAGQSYCGQDSEEQQTFLWFVLIGRSSIFREQDEEWLLPKMRQTTEALGLHTWEDVREIVSIFPWVNSLHNKAGEELWRRCRENGSSDPQG</sequence>
<evidence type="ECO:0000313" key="3">
    <source>
        <dbReference type="Proteomes" id="UP000777438"/>
    </source>
</evidence>
<protein>
    <recommendedName>
        <fullName evidence="4">Tachykinin family protein</fullName>
    </recommendedName>
</protein>
<dbReference type="PANTHER" id="PTHR37540:SF9">
    <property type="entry name" value="ZN(2)-C6 FUNGAL-TYPE DOMAIN-CONTAINING PROTEIN"/>
    <property type="match status" value="1"/>
</dbReference>
<proteinExistence type="predicted"/>
<dbReference type="AlphaFoldDB" id="A0A9P8VYK0"/>
<evidence type="ECO:0008006" key="4">
    <source>
        <dbReference type="Google" id="ProtNLM"/>
    </source>
</evidence>
<dbReference type="Pfam" id="PF11951">
    <property type="entry name" value="Fungal_trans_2"/>
    <property type="match status" value="1"/>
</dbReference>
<dbReference type="EMBL" id="JAGPYM010000020">
    <property type="protein sequence ID" value="KAH6884390.1"/>
    <property type="molecule type" value="Genomic_DNA"/>
</dbReference>
<dbReference type="Proteomes" id="UP000777438">
    <property type="component" value="Unassembled WGS sequence"/>
</dbReference>
<gene>
    <name evidence="2" type="ORF">B0T10DRAFT_130463</name>
</gene>
<evidence type="ECO:0000256" key="1">
    <source>
        <dbReference type="ARBA" id="ARBA00023242"/>
    </source>
</evidence>
<keyword evidence="1" id="KW-0539">Nucleus</keyword>
<reference evidence="2 3" key="1">
    <citation type="journal article" date="2021" name="Nat. Commun.">
        <title>Genetic determinants of endophytism in the Arabidopsis root mycobiome.</title>
        <authorList>
            <person name="Mesny F."/>
            <person name="Miyauchi S."/>
            <person name="Thiergart T."/>
            <person name="Pickel B."/>
            <person name="Atanasova L."/>
            <person name="Karlsson M."/>
            <person name="Huettel B."/>
            <person name="Barry K.W."/>
            <person name="Haridas S."/>
            <person name="Chen C."/>
            <person name="Bauer D."/>
            <person name="Andreopoulos W."/>
            <person name="Pangilinan J."/>
            <person name="LaButti K."/>
            <person name="Riley R."/>
            <person name="Lipzen A."/>
            <person name="Clum A."/>
            <person name="Drula E."/>
            <person name="Henrissat B."/>
            <person name="Kohler A."/>
            <person name="Grigoriev I.V."/>
            <person name="Martin F.M."/>
            <person name="Hacquard S."/>
        </authorList>
    </citation>
    <scope>NUCLEOTIDE SEQUENCE [LARGE SCALE GENOMIC DNA]</scope>
    <source>
        <strain evidence="2 3">MPI-CAGE-CH-0241</strain>
    </source>
</reference>
<accession>A0A9P8VYK0</accession>
<evidence type="ECO:0000313" key="2">
    <source>
        <dbReference type="EMBL" id="KAH6884390.1"/>
    </source>
</evidence>
<keyword evidence="3" id="KW-1185">Reference proteome</keyword>
<dbReference type="InterPro" id="IPR021858">
    <property type="entry name" value="Fun_TF"/>
</dbReference>
<comment type="caution">
    <text evidence="2">The sequence shown here is derived from an EMBL/GenBank/DDBJ whole genome shotgun (WGS) entry which is preliminary data.</text>
</comment>
<dbReference type="OrthoDB" id="4158087at2759"/>